<feature type="domain" description="FCP1 homology" evidence="6">
    <location>
        <begin position="249"/>
        <end position="433"/>
    </location>
</feature>
<evidence type="ECO:0000256" key="5">
    <source>
        <dbReference type="SAM" id="MobiDB-lite"/>
    </source>
</evidence>
<gene>
    <name evidence="7" type="ORF">fugu_011440</name>
</gene>
<dbReference type="PROSITE" id="PS50969">
    <property type="entry name" value="FCP1"/>
    <property type="match status" value="1"/>
</dbReference>
<organism evidence="7 8">
    <name type="scientific">Takifugu bimaculatus</name>
    <dbReference type="NCBI Taxonomy" id="433685"/>
    <lineage>
        <taxon>Eukaryota</taxon>
        <taxon>Metazoa</taxon>
        <taxon>Chordata</taxon>
        <taxon>Craniata</taxon>
        <taxon>Vertebrata</taxon>
        <taxon>Euteleostomi</taxon>
        <taxon>Actinopterygii</taxon>
        <taxon>Neopterygii</taxon>
        <taxon>Teleostei</taxon>
        <taxon>Neoteleostei</taxon>
        <taxon>Acanthomorphata</taxon>
        <taxon>Eupercaria</taxon>
        <taxon>Tetraodontiformes</taxon>
        <taxon>Tetradontoidea</taxon>
        <taxon>Tetraodontidae</taxon>
        <taxon>Takifugu</taxon>
    </lineage>
</organism>
<reference evidence="7 8" key="1">
    <citation type="submission" date="2019-04" db="EMBL/GenBank/DDBJ databases">
        <title>The sequence and de novo assembly of Takifugu bimaculatus genome using PacBio and Hi-C technologies.</title>
        <authorList>
            <person name="Xu P."/>
            <person name="Liu B."/>
            <person name="Zhou Z."/>
        </authorList>
    </citation>
    <scope>NUCLEOTIDE SEQUENCE [LARGE SCALE GENOMIC DNA]</scope>
    <source>
        <strain evidence="7">TB-2018</strain>
        <tissue evidence="7">Muscle</tissue>
    </source>
</reference>
<evidence type="ECO:0000313" key="7">
    <source>
        <dbReference type="EMBL" id="TNN00194.1"/>
    </source>
</evidence>
<feature type="compositionally biased region" description="Basic residues" evidence="5">
    <location>
        <begin position="17"/>
        <end position="28"/>
    </location>
</feature>
<dbReference type="PANTHER" id="PTHR12210">
    <property type="entry name" value="DULLARD PROTEIN PHOSPHATASE"/>
    <property type="match status" value="1"/>
</dbReference>
<evidence type="ECO:0000256" key="3">
    <source>
        <dbReference type="ARBA" id="ARBA00037324"/>
    </source>
</evidence>
<dbReference type="CDD" id="cd07521">
    <property type="entry name" value="HAD_FCP1-like"/>
    <property type="match status" value="1"/>
</dbReference>
<dbReference type="AlphaFoldDB" id="A0A4Z2C7R1"/>
<evidence type="ECO:0000256" key="2">
    <source>
        <dbReference type="ARBA" id="ARBA00022912"/>
    </source>
</evidence>
<feature type="region of interest" description="Disordered" evidence="5">
    <location>
        <begin position="1"/>
        <end position="43"/>
    </location>
</feature>
<dbReference type="NCBIfam" id="TIGR02251">
    <property type="entry name" value="HIF-SF_euk"/>
    <property type="match status" value="1"/>
</dbReference>
<evidence type="ECO:0000256" key="4">
    <source>
        <dbReference type="ARBA" id="ARBA00038355"/>
    </source>
</evidence>
<dbReference type="GO" id="GO:0004721">
    <property type="term" value="F:phosphoprotein phosphatase activity"/>
    <property type="evidence" value="ECO:0007669"/>
    <property type="project" value="UniProtKB-KW"/>
</dbReference>
<evidence type="ECO:0000256" key="1">
    <source>
        <dbReference type="ARBA" id="ARBA00022801"/>
    </source>
</evidence>
<accession>A0A4Z2C7R1</accession>
<dbReference type="InterPro" id="IPR050365">
    <property type="entry name" value="TIM50"/>
</dbReference>
<keyword evidence="8" id="KW-1185">Reference proteome</keyword>
<dbReference type="SUPFAM" id="SSF56784">
    <property type="entry name" value="HAD-like"/>
    <property type="match status" value="2"/>
</dbReference>
<dbReference type="Pfam" id="PF03031">
    <property type="entry name" value="NIF"/>
    <property type="match status" value="2"/>
</dbReference>
<comment type="function">
    <text evidence="3">Probable phosphatase.</text>
</comment>
<comment type="caution">
    <text evidence="7">The sequence shown here is derived from an EMBL/GenBank/DDBJ whole genome shotgun (WGS) entry which is preliminary data.</text>
</comment>
<keyword evidence="2" id="KW-0904">Protein phosphatase</keyword>
<dbReference type="InterPro" id="IPR036412">
    <property type="entry name" value="HAD-like_sf"/>
</dbReference>
<evidence type="ECO:0000313" key="8">
    <source>
        <dbReference type="Proteomes" id="UP000516260"/>
    </source>
</evidence>
<dbReference type="InterPro" id="IPR023214">
    <property type="entry name" value="HAD_sf"/>
</dbReference>
<dbReference type="Gene3D" id="3.40.50.1000">
    <property type="entry name" value="HAD superfamily/HAD-like"/>
    <property type="match status" value="1"/>
</dbReference>
<dbReference type="InterPro" id="IPR004274">
    <property type="entry name" value="FCP1_dom"/>
</dbReference>
<dbReference type="EMBL" id="SWLE01000004">
    <property type="protein sequence ID" value="TNN00194.1"/>
    <property type="molecule type" value="Genomic_DNA"/>
</dbReference>
<protein>
    <recommendedName>
        <fullName evidence="6">FCP1 homology domain-containing protein</fullName>
    </recommendedName>
</protein>
<comment type="similarity">
    <text evidence="4">Belongs to the CTDSPL2 family.</text>
</comment>
<proteinExistence type="inferred from homology"/>
<sequence length="457" mass="51759">MMRLRVRKAPQQPVSGRRNHPSQAKRKHCEVEPSAVRGPGKMQKNETGLLSTIKKIIRGNAVKVGADSMTCNSKPLKPNGKLETAVEAANSPPRTTLLGTIFSPVYNFFSAATKTATPGSDSPGQAMEAEEIMKQLDIEQAEEMPSSTLTSTEAITSCHMAPVLPQRLQISSDSTVEEGEIVTETDMPPLTAPGCMPDGGYPHMLPPAPAETSYEEDWEVFDPYFFIKHVPPLTEEQLTRKPALPLKTRSTPEFSLVLDLDETLVHCSLNELEDAALTFPVLFQDVIYQVYVRLRPFFREFLERMCQKYEIILFTASKKVYADKLLNILDPRKQLVRHRLFREHCVCVQGNYIKDLNILGRDLSKTIIIDNSPQAFAYQVKRGPRPRRVRATLARLHSGLFVFQLSNGIPIESWFMDRNDNELEKLVPFLESLVELNEDVRPHIRKRFRLHDLLPPD</sequence>
<dbReference type="Proteomes" id="UP000516260">
    <property type="component" value="Chromosome 12"/>
</dbReference>
<dbReference type="InterPro" id="IPR011948">
    <property type="entry name" value="Dullard_phosphatase"/>
</dbReference>
<name>A0A4Z2C7R1_9TELE</name>
<keyword evidence="1" id="KW-0378">Hydrolase</keyword>
<dbReference type="GO" id="GO:0005634">
    <property type="term" value="C:nucleus"/>
    <property type="evidence" value="ECO:0007669"/>
    <property type="project" value="UniProtKB-ARBA"/>
</dbReference>
<dbReference type="SMART" id="SM00577">
    <property type="entry name" value="CPDc"/>
    <property type="match status" value="1"/>
</dbReference>
<evidence type="ECO:0000259" key="6">
    <source>
        <dbReference type="PROSITE" id="PS50969"/>
    </source>
</evidence>
<dbReference type="FunFam" id="3.40.50.1000:FF:000015">
    <property type="entry name" value="CTD small phosphatase-like protein 2"/>
    <property type="match status" value="1"/>
</dbReference>